<dbReference type="PANTHER" id="PTHR43847:SF1">
    <property type="entry name" value="BLL3993 PROTEIN"/>
    <property type="match status" value="1"/>
</dbReference>
<comment type="caution">
    <text evidence="6">The sequence shown here is derived from an EMBL/GenBank/DDBJ whole genome shotgun (WGS) entry which is preliminary data.</text>
</comment>
<dbReference type="AlphaFoldDB" id="A0A2S9Q432"/>
<feature type="transmembrane region" description="Helical" evidence="5">
    <location>
        <begin position="100"/>
        <end position="132"/>
    </location>
</feature>
<dbReference type="OrthoDB" id="7210610at2"/>
<dbReference type="RefSeq" id="WP_105865553.1">
    <property type="nucleotide sequence ID" value="NZ_PUEJ01000016.1"/>
</dbReference>
<dbReference type="EMBL" id="PUEJ01000016">
    <property type="protein sequence ID" value="PRH84128.1"/>
    <property type="molecule type" value="Genomic_DNA"/>
</dbReference>
<keyword evidence="3 5" id="KW-1133">Transmembrane helix</keyword>
<dbReference type="GO" id="GO:0032259">
    <property type="term" value="P:methylation"/>
    <property type="evidence" value="ECO:0007669"/>
    <property type="project" value="UniProtKB-KW"/>
</dbReference>
<evidence type="ECO:0000256" key="3">
    <source>
        <dbReference type="ARBA" id="ARBA00022989"/>
    </source>
</evidence>
<keyword evidence="6" id="KW-0808">Transferase</keyword>
<dbReference type="InterPro" id="IPR007318">
    <property type="entry name" value="Phopholipid_MeTrfase"/>
</dbReference>
<evidence type="ECO:0000313" key="7">
    <source>
        <dbReference type="Proteomes" id="UP000237682"/>
    </source>
</evidence>
<keyword evidence="6" id="KW-0489">Methyltransferase</keyword>
<proteinExistence type="predicted"/>
<protein>
    <submittedName>
        <fullName evidence="6">Isoprenylcysteine carboxylmethyltransferase family protein</fullName>
    </submittedName>
</protein>
<dbReference type="Gene3D" id="1.20.120.1630">
    <property type="match status" value="1"/>
</dbReference>
<dbReference type="InterPro" id="IPR052527">
    <property type="entry name" value="Metal_cation-efflux_comp"/>
</dbReference>
<feature type="transmembrane region" description="Helical" evidence="5">
    <location>
        <begin position="25"/>
        <end position="45"/>
    </location>
</feature>
<accession>A0A2S9Q432</accession>
<gene>
    <name evidence="6" type="ORF">C5L14_29100</name>
</gene>
<dbReference type="Proteomes" id="UP000237682">
    <property type="component" value="Unassembled WGS sequence"/>
</dbReference>
<keyword evidence="2 5" id="KW-0812">Transmembrane</keyword>
<evidence type="ECO:0000256" key="4">
    <source>
        <dbReference type="ARBA" id="ARBA00023136"/>
    </source>
</evidence>
<evidence type="ECO:0000256" key="5">
    <source>
        <dbReference type="SAM" id="Phobius"/>
    </source>
</evidence>
<dbReference type="GO" id="GO:0012505">
    <property type="term" value="C:endomembrane system"/>
    <property type="evidence" value="ECO:0007669"/>
    <property type="project" value="UniProtKB-SubCell"/>
</dbReference>
<evidence type="ECO:0000313" key="6">
    <source>
        <dbReference type="EMBL" id="PRH84128.1"/>
    </source>
</evidence>
<organism evidence="6 7">
    <name type="scientific">Labrys okinawensis</name>
    <dbReference type="NCBI Taxonomy" id="346911"/>
    <lineage>
        <taxon>Bacteria</taxon>
        <taxon>Pseudomonadati</taxon>
        <taxon>Pseudomonadota</taxon>
        <taxon>Alphaproteobacteria</taxon>
        <taxon>Hyphomicrobiales</taxon>
        <taxon>Xanthobacteraceae</taxon>
        <taxon>Labrys</taxon>
    </lineage>
</organism>
<reference evidence="6 7" key="1">
    <citation type="submission" date="2018-02" db="EMBL/GenBank/DDBJ databases">
        <title>Whole genome sequencing of endophytic bacterium.</title>
        <authorList>
            <person name="Eedara R."/>
            <person name="Podile A.R."/>
        </authorList>
    </citation>
    <scope>NUCLEOTIDE SEQUENCE [LARGE SCALE GENOMIC DNA]</scope>
    <source>
        <strain evidence="6 7">RP1T</strain>
    </source>
</reference>
<dbReference type="Pfam" id="PF04191">
    <property type="entry name" value="PEMT"/>
    <property type="match status" value="1"/>
</dbReference>
<evidence type="ECO:0000256" key="1">
    <source>
        <dbReference type="ARBA" id="ARBA00004127"/>
    </source>
</evidence>
<dbReference type="GO" id="GO:0008168">
    <property type="term" value="F:methyltransferase activity"/>
    <property type="evidence" value="ECO:0007669"/>
    <property type="project" value="UniProtKB-KW"/>
</dbReference>
<sequence>MNNIKGSGDVGNPVDINAVQTTRRIVLSLLGVLGFVVLLFTDSLWQDEAGHGFHETIESVGLVLIVVAIVGRTWCSLYIGGRKKQLIVEDGPYSICRNPLYVFSFIGAAGAGAQFGTLTTTALVFTITVVIFTIVTHKEEQFLHDKFGAVYDAYCARVPRFVPNFALWRSVPTLEIQTSLVTRTFLDACLFLAAFPVAELVELLQNQGYLPIYLLVP</sequence>
<comment type="subcellular location">
    <subcellularLocation>
        <location evidence="1">Endomembrane system</location>
        <topology evidence="1">Multi-pass membrane protein</topology>
    </subcellularLocation>
</comment>
<dbReference type="PANTHER" id="PTHR43847">
    <property type="entry name" value="BLL3993 PROTEIN"/>
    <property type="match status" value="1"/>
</dbReference>
<name>A0A2S9Q432_9HYPH</name>
<keyword evidence="7" id="KW-1185">Reference proteome</keyword>
<evidence type="ECO:0000256" key="2">
    <source>
        <dbReference type="ARBA" id="ARBA00022692"/>
    </source>
</evidence>
<keyword evidence="4 5" id="KW-0472">Membrane</keyword>
<feature type="transmembrane region" description="Helical" evidence="5">
    <location>
        <begin position="57"/>
        <end position="79"/>
    </location>
</feature>